<dbReference type="EMBL" id="LJSK01000432">
    <property type="protein sequence ID" value="KPI83131.1"/>
    <property type="molecule type" value="Genomic_DNA"/>
</dbReference>
<proteinExistence type="predicted"/>
<reference evidence="4 5" key="2">
    <citation type="journal article" date="2015" name="PLoS Pathog.">
        <title>Leptomonas seymouri: Adaptations to the Dixenous Life Cycle Analyzed by Genome Sequencing, Transcriptome Profiling and Co-infection with Leishmania donovani.</title>
        <authorList>
            <person name="Kraeva N."/>
            <person name="Butenko A."/>
            <person name="Hlavacova J."/>
            <person name="Kostygov A."/>
            <person name="Myskova J."/>
            <person name="Grybchuk D."/>
            <person name="Lestinova T."/>
            <person name="Votypka J."/>
            <person name="Volf P."/>
            <person name="Opperdoes F."/>
            <person name="Flegontov P."/>
            <person name="Lukes J."/>
            <person name="Yurchenko V."/>
        </authorList>
    </citation>
    <scope>NUCLEOTIDE SEQUENCE [LARGE SCALE GENOMIC DNA]</scope>
    <source>
        <strain evidence="4 5">ATCC 30220</strain>
    </source>
</reference>
<evidence type="ECO:0000313" key="4">
    <source>
        <dbReference type="EMBL" id="KPI83131.1"/>
    </source>
</evidence>
<dbReference type="VEuPathDB" id="TriTrypDB:Lsey_0432_0010"/>
<feature type="transmembrane region" description="Helical" evidence="1">
    <location>
        <begin position="6"/>
        <end position="27"/>
    </location>
</feature>
<dbReference type="EMBL" id="GQ153671">
    <property type="protein sequence ID" value="ACS87919.1"/>
    <property type="molecule type" value="Genomic_DNA"/>
</dbReference>
<name>C6K3X9_LEPSE</name>
<keyword evidence="1" id="KW-1133">Transmembrane helix</keyword>
<dbReference type="AlphaFoldDB" id="C6K3X9"/>
<dbReference type="InterPro" id="IPR009944">
    <property type="entry name" value="Amastin"/>
</dbReference>
<evidence type="ECO:0000256" key="1">
    <source>
        <dbReference type="SAM" id="Phobius"/>
    </source>
</evidence>
<gene>
    <name evidence="4" type="ORF">ABL78_7841</name>
    <name evidence="2" type="ORF">LSFL9C15_03</name>
    <name evidence="3" type="ORF">LSFL9C15_04</name>
</gene>
<dbReference type="OMA" id="PCTLISW"/>
<feature type="transmembrane region" description="Helical" evidence="1">
    <location>
        <begin position="154"/>
        <end position="177"/>
    </location>
</feature>
<keyword evidence="1" id="KW-0812">Transmembrane</keyword>
<evidence type="ECO:0000313" key="2">
    <source>
        <dbReference type="EMBL" id="ACS87918.1"/>
    </source>
</evidence>
<feature type="transmembrane region" description="Helical" evidence="1">
    <location>
        <begin position="81"/>
        <end position="101"/>
    </location>
</feature>
<dbReference type="Gene3D" id="1.20.140.150">
    <property type="match status" value="1"/>
</dbReference>
<keyword evidence="5" id="KW-1185">Reference proteome</keyword>
<dbReference type="PANTHER" id="PTHR33297">
    <property type="entry name" value="AMASTIN-LIKE SURFACE PROTEIN-LIKE PROTEIN-RELATED"/>
    <property type="match status" value="1"/>
</dbReference>
<dbReference type="OrthoDB" id="256081at2759"/>
<protein>
    <submittedName>
        <fullName evidence="4">Amastin-like surface protein-like protein</fullName>
    </submittedName>
    <submittedName>
        <fullName evidence="2">G-amastin</fullName>
    </submittedName>
</protein>
<accession>C6K3X9</accession>
<sequence>MPACLPYYSGVMAFSLIHFVAWAFAFVGTPTAQFQDPNSPSGHGCYTMWGYRSFCGDVPYDLKGDAAFGCSRRTSTMRCAAAFAVMASIFGFFGLVFGILLNTQIRLPPIIAFSLAAACIPCTLISWACVASVYNTNMCDGTRYKGKYPYTAGFALMVASWGLEIIAVVVLGITSWVRPPKEEEENNAGKH</sequence>
<dbReference type="PANTHER" id="PTHR33297:SF4">
    <property type="entry name" value="AMASTIN"/>
    <property type="match status" value="1"/>
</dbReference>
<dbReference type="Proteomes" id="UP000038009">
    <property type="component" value="Unassembled WGS sequence"/>
</dbReference>
<keyword evidence="1" id="KW-0472">Membrane</keyword>
<feature type="transmembrane region" description="Helical" evidence="1">
    <location>
        <begin position="107"/>
        <end position="134"/>
    </location>
</feature>
<dbReference type="Pfam" id="PF07344">
    <property type="entry name" value="Amastin"/>
    <property type="match status" value="1"/>
</dbReference>
<evidence type="ECO:0000313" key="3">
    <source>
        <dbReference type="EMBL" id="ACS87919.1"/>
    </source>
</evidence>
<organism evidence="2">
    <name type="scientific">Leptomonas seymouri</name>
    <dbReference type="NCBI Taxonomy" id="5684"/>
    <lineage>
        <taxon>Eukaryota</taxon>
        <taxon>Discoba</taxon>
        <taxon>Euglenozoa</taxon>
        <taxon>Kinetoplastea</taxon>
        <taxon>Metakinetoplastina</taxon>
        <taxon>Trypanosomatida</taxon>
        <taxon>Trypanosomatidae</taxon>
        <taxon>Leishmaniinae</taxon>
        <taxon>Leptomonas</taxon>
    </lineage>
</organism>
<reference evidence="2" key="1">
    <citation type="submission" date="2009-05" db="EMBL/GenBank/DDBJ databases">
        <title>The evolution of amastin surface glycoproteins in trypanosomatid parasites.</title>
        <authorList>
            <person name="Jackson A.P."/>
        </authorList>
    </citation>
    <scope>NUCLEOTIDE SEQUENCE</scope>
    <source>
        <strain evidence="2">ATCC 30220</strain>
    </source>
</reference>
<evidence type="ECO:0000313" key="5">
    <source>
        <dbReference type="Proteomes" id="UP000038009"/>
    </source>
</evidence>
<dbReference type="EMBL" id="GQ153671">
    <property type="protein sequence ID" value="ACS87918.1"/>
    <property type="molecule type" value="Genomic_DNA"/>
</dbReference>